<evidence type="ECO:0000256" key="2">
    <source>
        <dbReference type="ARBA" id="ARBA00022729"/>
    </source>
</evidence>
<evidence type="ECO:0000259" key="6">
    <source>
        <dbReference type="PROSITE" id="PS51352"/>
    </source>
</evidence>
<evidence type="ECO:0000256" key="1">
    <source>
        <dbReference type="ARBA" id="ARBA00005791"/>
    </source>
</evidence>
<evidence type="ECO:0000313" key="8">
    <source>
        <dbReference type="Proteomes" id="UP000230214"/>
    </source>
</evidence>
<keyword evidence="2" id="KW-0732">Signal</keyword>
<comment type="similarity">
    <text evidence="1">Belongs to the thioredoxin family. DsbA subfamily.</text>
</comment>
<gene>
    <name evidence="7" type="ORF">COV24_01670</name>
</gene>
<dbReference type="PROSITE" id="PS51352">
    <property type="entry name" value="THIOREDOXIN_2"/>
    <property type="match status" value="1"/>
</dbReference>
<dbReference type="Gene3D" id="3.40.30.10">
    <property type="entry name" value="Glutaredoxin"/>
    <property type="match status" value="1"/>
</dbReference>
<evidence type="ECO:0000256" key="5">
    <source>
        <dbReference type="ARBA" id="ARBA00023284"/>
    </source>
</evidence>
<dbReference type="GO" id="GO:0016491">
    <property type="term" value="F:oxidoreductase activity"/>
    <property type="evidence" value="ECO:0007669"/>
    <property type="project" value="UniProtKB-KW"/>
</dbReference>
<proteinExistence type="inferred from homology"/>
<dbReference type="AlphaFoldDB" id="A0A2H0RCU9"/>
<organism evidence="7 8">
    <name type="scientific">candidate division WWE3 bacterium CG10_big_fil_rev_8_21_14_0_10_32_10</name>
    <dbReference type="NCBI Taxonomy" id="1975090"/>
    <lineage>
        <taxon>Bacteria</taxon>
        <taxon>Katanobacteria</taxon>
    </lineage>
</organism>
<dbReference type="EMBL" id="PCXU01000015">
    <property type="protein sequence ID" value="PIR43645.1"/>
    <property type="molecule type" value="Genomic_DNA"/>
</dbReference>
<dbReference type="InterPro" id="IPR036249">
    <property type="entry name" value="Thioredoxin-like_sf"/>
</dbReference>
<dbReference type="InterPro" id="IPR013766">
    <property type="entry name" value="Thioredoxin_domain"/>
</dbReference>
<keyword evidence="5" id="KW-0676">Redox-active center</keyword>
<evidence type="ECO:0000256" key="4">
    <source>
        <dbReference type="ARBA" id="ARBA00023157"/>
    </source>
</evidence>
<keyword evidence="4" id="KW-1015">Disulfide bond</keyword>
<reference evidence="7 8" key="1">
    <citation type="submission" date="2017-09" db="EMBL/GenBank/DDBJ databases">
        <title>Depth-based differentiation of microbial function through sediment-hosted aquifers and enrichment of novel symbionts in the deep terrestrial subsurface.</title>
        <authorList>
            <person name="Probst A.J."/>
            <person name="Ladd B."/>
            <person name="Jarett J.K."/>
            <person name="Geller-Mcgrath D.E."/>
            <person name="Sieber C.M."/>
            <person name="Emerson J.B."/>
            <person name="Anantharaman K."/>
            <person name="Thomas B.C."/>
            <person name="Malmstrom R."/>
            <person name="Stieglmeier M."/>
            <person name="Klingl A."/>
            <person name="Woyke T."/>
            <person name="Ryan C.M."/>
            <person name="Banfield J.F."/>
        </authorList>
    </citation>
    <scope>NUCLEOTIDE SEQUENCE [LARGE SCALE GENOMIC DNA]</scope>
    <source>
        <strain evidence="7">CG10_big_fil_rev_8_21_14_0_10_32_10</strain>
    </source>
</reference>
<dbReference type="Gene3D" id="1.10.40.80">
    <property type="match status" value="1"/>
</dbReference>
<dbReference type="PANTHER" id="PTHR13887">
    <property type="entry name" value="GLUTATHIONE S-TRANSFERASE KAPPA"/>
    <property type="match status" value="1"/>
</dbReference>
<sequence length="267" mass="28676">MPVKKKTSTKKKFDLTLILPLSVFVSSILISASIVYAAERVTRGNVMGAKITQVADGDIANTDTPTNPSADLAAAPSAIKKVSVDNDPVLGDVNAPITIIEFSDYECPFCKRHHTDTYPQLKSEYIDKGIVKLVFRDLPLSFHDPIATKEAIAANCAREQGDDETYFQFHDEVFNKTSSNGAGIAGEGLYDIASALGLNRSQLKSCIDSEKYKDEVESDLTDATNAGANGTPSFFIGKSTASGEIDGELLVGAQPFSAFKAIIDKNL</sequence>
<evidence type="ECO:0000313" key="7">
    <source>
        <dbReference type="EMBL" id="PIR43645.1"/>
    </source>
</evidence>
<comment type="caution">
    <text evidence="7">The sequence shown here is derived from an EMBL/GenBank/DDBJ whole genome shotgun (WGS) entry which is preliminary data.</text>
</comment>
<dbReference type="InterPro" id="IPR012336">
    <property type="entry name" value="Thioredoxin-like_fold"/>
</dbReference>
<name>A0A2H0RCU9_UNCKA</name>
<feature type="domain" description="Thioredoxin" evidence="6">
    <location>
        <begin position="69"/>
        <end position="267"/>
    </location>
</feature>
<keyword evidence="3" id="KW-0560">Oxidoreductase</keyword>
<dbReference type="Proteomes" id="UP000230214">
    <property type="component" value="Unassembled WGS sequence"/>
</dbReference>
<protein>
    <submittedName>
        <fullName evidence="7">Disulfide bond formation protein DsbA</fullName>
    </submittedName>
</protein>
<dbReference type="PANTHER" id="PTHR13887:SF14">
    <property type="entry name" value="DISULFIDE BOND FORMATION PROTEIN D"/>
    <property type="match status" value="1"/>
</dbReference>
<dbReference type="Pfam" id="PF13462">
    <property type="entry name" value="Thioredoxin_4"/>
    <property type="match status" value="1"/>
</dbReference>
<dbReference type="SUPFAM" id="SSF52833">
    <property type="entry name" value="Thioredoxin-like"/>
    <property type="match status" value="1"/>
</dbReference>
<accession>A0A2H0RCU9</accession>
<evidence type="ECO:0000256" key="3">
    <source>
        <dbReference type="ARBA" id="ARBA00023002"/>
    </source>
</evidence>